<sequence length="91" mass="10171">MTDRRGSAPPPPSGSLSLAQVIYQSALMTPFKLHDLEMTEEDMAYCASLARKLTGEEANWLLRSFQRFFIWGRVDLLGSSSGPAPREMPPR</sequence>
<name>A0A941ECI1_9ACTN</name>
<keyword evidence="2" id="KW-1185">Reference proteome</keyword>
<protein>
    <submittedName>
        <fullName evidence="1">Uncharacterized protein</fullName>
    </submittedName>
</protein>
<organism evidence="1 2">
    <name type="scientific">Actinospica acidithermotolerans</name>
    <dbReference type="NCBI Taxonomy" id="2828514"/>
    <lineage>
        <taxon>Bacteria</taxon>
        <taxon>Bacillati</taxon>
        <taxon>Actinomycetota</taxon>
        <taxon>Actinomycetes</taxon>
        <taxon>Catenulisporales</taxon>
        <taxon>Actinospicaceae</taxon>
        <taxon>Actinospica</taxon>
    </lineage>
</organism>
<dbReference type="EMBL" id="JAGSOH010000046">
    <property type="protein sequence ID" value="MBR7827947.1"/>
    <property type="molecule type" value="Genomic_DNA"/>
</dbReference>
<comment type="caution">
    <text evidence="1">The sequence shown here is derived from an EMBL/GenBank/DDBJ whole genome shotgun (WGS) entry which is preliminary data.</text>
</comment>
<evidence type="ECO:0000313" key="2">
    <source>
        <dbReference type="Proteomes" id="UP000676325"/>
    </source>
</evidence>
<proteinExistence type="predicted"/>
<evidence type="ECO:0000313" key="1">
    <source>
        <dbReference type="EMBL" id="MBR7827947.1"/>
    </source>
</evidence>
<reference evidence="1" key="1">
    <citation type="submission" date="2021-04" db="EMBL/GenBank/DDBJ databases">
        <title>Genome based classification of Actinospica acidithermotolerans sp. nov., an actinobacterium isolated from an Indonesian hot spring.</title>
        <authorList>
            <person name="Kusuma A.B."/>
            <person name="Putra K.E."/>
            <person name="Nafisah S."/>
            <person name="Loh J."/>
            <person name="Nouioui I."/>
            <person name="Goodfellow M."/>
        </authorList>
    </citation>
    <scope>NUCLEOTIDE SEQUENCE</scope>
    <source>
        <strain evidence="1">MGRD01-02</strain>
    </source>
</reference>
<dbReference type="Proteomes" id="UP000676325">
    <property type="component" value="Unassembled WGS sequence"/>
</dbReference>
<gene>
    <name evidence="1" type="ORF">KDK95_16645</name>
</gene>
<dbReference type="RefSeq" id="WP_212519089.1">
    <property type="nucleotide sequence ID" value="NZ_JAGSOH010000046.1"/>
</dbReference>
<accession>A0A941ECI1</accession>
<dbReference type="AlphaFoldDB" id="A0A941ECI1"/>